<organism evidence="2 3">
    <name type="scientific">Dokdonella fugitiva</name>
    <dbReference type="NCBI Taxonomy" id="328517"/>
    <lineage>
        <taxon>Bacteria</taxon>
        <taxon>Pseudomonadati</taxon>
        <taxon>Pseudomonadota</taxon>
        <taxon>Gammaproteobacteria</taxon>
        <taxon>Lysobacterales</taxon>
        <taxon>Rhodanobacteraceae</taxon>
        <taxon>Dokdonella</taxon>
    </lineage>
</organism>
<sequence>MPDALLSAPLPAALRARSARLARVLDVLLVVLAFLLLAERFGAVAVAIGRSGFEATTLAQAGRQLALAIPDGCYLMALAWVRLALAGFARGAFHTPVIAAALRRVGVMLAFGAAFALFAVPTLLRWFGSDPGYVIAYDIGSAVLCALGASLALVAQVLERAAAVQAELDGIF</sequence>
<accession>A0A839F0L4</accession>
<dbReference type="AlphaFoldDB" id="A0A839F0L4"/>
<gene>
    <name evidence="2" type="ORF">FHW12_000851</name>
</gene>
<keyword evidence="1" id="KW-1133">Transmembrane helix</keyword>
<keyword evidence="1" id="KW-0812">Transmembrane</keyword>
<comment type="caution">
    <text evidence="2">The sequence shown here is derived from an EMBL/GenBank/DDBJ whole genome shotgun (WGS) entry which is preliminary data.</text>
</comment>
<evidence type="ECO:0000313" key="3">
    <source>
        <dbReference type="Proteomes" id="UP000550401"/>
    </source>
</evidence>
<reference evidence="2 3" key="1">
    <citation type="submission" date="2020-07" db="EMBL/GenBank/DDBJ databases">
        <title>Genomic Encyclopedia of Type Strains, Phase IV (KMG-V): Genome sequencing to study the core and pangenomes of soil and plant-associated prokaryotes.</title>
        <authorList>
            <person name="Whitman W."/>
        </authorList>
    </citation>
    <scope>NUCLEOTIDE SEQUENCE [LARGE SCALE GENOMIC DNA]</scope>
    <source>
        <strain evidence="2 3">RH2WT43</strain>
    </source>
</reference>
<keyword evidence="1" id="KW-0472">Membrane</keyword>
<evidence type="ECO:0008006" key="4">
    <source>
        <dbReference type="Google" id="ProtNLM"/>
    </source>
</evidence>
<feature type="transmembrane region" description="Helical" evidence="1">
    <location>
        <begin position="105"/>
        <end position="127"/>
    </location>
</feature>
<dbReference type="RefSeq" id="WP_182529720.1">
    <property type="nucleotide sequence ID" value="NZ_JACGXL010000001.1"/>
</dbReference>
<protein>
    <recommendedName>
        <fullName evidence="4">DUF2975 family protein</fullName>
    </recommendedName>
</protein>
<feature type="transmembrane region" description="Helical" evidence="1">
    <location>
        <begin position="65"/>
        <end position="85"/>
    </location>
</feature>
<feature type="transmembrane region" description="Helical" evidence="1">
    <location>
        <begin position="28"/>
        <end position="53"/>
    </location>
</feature>
<keyword evidence="3" id="KW-1185">Reference proteome</keyword>
<dbReference type="Proteomes" id="UP000550401">
    <property type="component" value="Unassembled WGS sequence"/>
</dbReference>
<proteinExistence type="predicted"/>
<evidence type="ECO:0000313" key="2">
    <source>
        <dbReference type="EMBL" id="MBA8886660.1"/>
    </source>
</evidence>
<name>A0A839F0L4_9GAMM</name>
<dbReference type="EMBL" id="JACGXL010000001">
    <property type="protein sequence ID" value="MBA8886660.1"/>
    <property type="molecule type" value="Genomic_DNA"/>
</dbReference>
<evidence type="ECO:0000256" key="1">
    <source>
        <dbReference type="SAM" id="Phobius"/>
    </source>
</evidence>
<feature type="transmembrane region" description="Helical" evidence="1">
    <location>
        <begin position="134"/>
        <end position="158"/>
    </location>
</feature>